<comment type="subcellular location">
    <subcellularLocation>
        <location evidence="1">Cytoplasm</location>
        <location evidence="1">Cytoskeleton</location>
    </subcellularLocation>
</comment>
<dbReference type="GO" id="GO:0030041">
    <property type="term" value="P:actin filament polymerization"/>
    <property type="evidence" value="ECO:0007669"/>
    <property type="project" value="TreeGrafter"/>
</dbReference>
<dbReference type="Gene3D" id="1.20.1270.60">
    <property type="entry name" value="Arfaptin homology (AH) domain/BAR domain"/>
    <property type="match status" value="1"/>
</dbReference>
<reference evidence="11" key="1">
    <citation type="submission" date="2012-06" db="EMBL/GenBank/DDBJ databases">
        <title>Short 5' UTR of Entamoeba genes.</title>
        <authorList>
            <person name="Hiranuka K."/>
            <person name="Kumagai M."/>
            <person name="Wakaguri H."/>
            <person name="Suzuki Y."/>
            <person name="Sugano S."/>
            <person name="Watanabe J."/>
            <person name="Makioka A."/>
        </authorList>
    </citation>
    <scope>NUCLEOTIDE SEQUENCE</scope>
    <source>
        <strain evidence="11">HM-1:IMSS</strain>
    </source>
</reference>
<dbReference type="PROSITE" id="PS51741">
    <property type="entry name" value="F_BAR"/>
    <property type="match status" value="1"/>
</dbReference>
<evidence type="ECO:0000259" key="10">
    <source>
        <dbReference type="PROSITE" id="PS51741"/>
    </source>
</evidence>
<dbReference type="PANTHER" id="PTHR23065">
    <property type="entry name" value="PROLINE-SERINE-THREONINE PHOSPHATASE INTERACTING PROTEIN 1"/>
    <property type="match status" value="1"/>
</dbReference>
<feature type="domain" description="SH3" evidence="9">
    <location>
        <begin position="306"/>
        <end position="366"/>
    </location>
</feature>
<dbReference type="InterPro" id="IPR027267">
    <property type="entry name" value="AH/BAR_dom_sf"/>
</dbReference>
<keyword evidence="4" id="KW-0597">Phosphoprotein</keyword>
<sequence length="366" mass="42080">MNFQTTLQGNLEFVFKHASHDVKFAGDLAELLDKLRSTRKEYCKNMVKIAQEFQKHIENECLYGTTKEAVTQLLTSVFEEADGQMKTVEVLTTSIDNFKSKMKDVEKSAKAVRQDAENKIKDVEKCKDATKKERDKFVKCHKDLVNAESDIEKGKANNLIDKKIKSLEEKRDHCKEKKEDQNKIYTNSVETTNKRIKHFFDVDQNEILDCYNKFEISYLEAMKEILKNFSNSLATIPEVVKQSMDKYNEKASSIDPQKDIVTFCDSNNTYCHTPTYLPLYDADGLIIKQEGALNARRSDDPKGMERVFLTCMVIKDFEAEGPEEMSVKRGDTIIVSEKHLSGWWYASNKETAKAGFVPMTFLKDTN</sequence>
<gene>
    <name evidence="12" type="ORF">CL6EHI_110690</name>
</gene>
<dbReference type="CDD" id="cd11856">
    <property type="entry name" value="SH3_p47phox_like"/>
    <property type="match status" value="1"/>
</dbReference>
<dbReference type="GO" id="GO:0005737">
    <property type="term" value="C:cytoplasm"/>
    <property type="evidence" value="ECO:0007669"/>
    <property type="project" value="TreeGrafter"/>
</dbReference>
<dbReference type="VEuPathDB" id="AmoebaDB:EHI7A_060570"/>
<evidence type="ECO:0008006" key="14">
    <source>
        <dbReference type="Google" id="ProtNLM"/>
    </source>
</evidence>
<evidence type="ECO:0000313" key="11">
    <source>
        <dbReference type="EMBL" id="BAN40077.1"/>
    </source>
</evidence>
<dbReference type="PANTHER" id="PTHR23065:SF7">
    <property type="entry name" value="NOSTRIN, ISOFORM H"/>
    <property type="match status" value="1"/>
</dbReference>
<dbReference type="Proteomes" id="UP000078387">
    <property type="component" value="Unassembled WGS sequence"/>
</dbReference>
<keyword evidence="2 6" id="KW-0728">SH3 domain</keyword>
<name>A0A5K1UJW5_ENTHI</name>
<proteinExistence type="evidence at transcript level"/>
<dbReference type="SUPFAM" id="SSF50044">
    <property type="entry name" value="SH3-domain"/>
    <property type="match status" value="1"/>
</dbReference>
<reference evidence="12 13" key="2">
    <citation type="submission" date="2016-05" db="EMBL/GenBank/DDBJ databases">
        <title>First whole genome sequencing of Entamoeba histolytica HM1:IMSS-clone-6.</title>
        <authorList>
            <person name="Mukherjee Avik.K."/>
            <person name="Izumyama S."/>
            <person name="Nakada-Tsukui K."/>
            <person name="Nozaki T."/>
        </authorList>
    </citation>
    <scope>NUCLEOTIDE SEQUENCE [LARGE SCALE GENOMIC DNA]</scope>
    <source>
        <strain evidence="12 13">HM1:IMSS clone 6</strain>
    </source>
</reference>
<accession>S0B2N5</accession>
<dbReference type="GO" id="GO:0016050">
    <property type="term" value="P:vesicle organization"/>
    <property type="evidence" value="ECO:0007669"/>
    <property type="project" value="TreeGrafter"/>
</dbReference>
<dbReference type="VEuPathDB" id="AmoebaDB:EHI8A_063650"/>
<evidence type="ECO:0000256" key="8">
    <source>
        <dbReference type="SAM" id="Coils"/>
    </source>
</evidence>
<feature type="coiled-coil region" evidence="8">
    <location>
        <begin position="157"/>
        <end position="184"/>
    </location>
</feature>
<evidence type="ECO:0000256" key="1">
    <source>
        <dbReference type="ARBA" id="ARBA00004245"/>
    </source>
</evidence>
<dbReference type="InterPro" id="IPR001060">
    <property type="entry name" value="FCH_dom"/>
</dbReference>
<dbReference type="Gene3D" id="2.30.30.40">
    <property type="entry name" value="SH3 Domains"/>
    <property type="match status" value="1"/>
</dbReference>
<dbReference type="GO" id="GO:0031982">
    <property type="term" value="C:vesicle"/>
    <property type="evidence" value="ECO:0007669"/>
    <property type="project" value="TreeGrafter"/>
</dbReference>
<dbReference type="SMART" id="SM00326">
    <property type="entry name" value="SH3"/>
    <property type="match status" value="1"/>
</dbReference>
<dbReference type="EMBL" id="AK421537">
    <property type="protein sequence ID" value="BAN40077.1"/>
    <property type="molecule type" value="mRNA"/>
</dbReference>
<feature type="coiled-coil region" evidence="8">
    <location>
        <begin position="95"/>
        <end position="133"/>
    </location>
</feature>
<dbReference type="VEuPathDB" id="AmoebaDB:EHI5A_094220"/>
<feature type="domain" description="F-BAR" evidence="10">
    <location>
        <begin position="1"/>
        <end position="259"/>
    </location>
</feature>
<dbReference type="GO" id="GO:0008017">
    <property type="term" value="F:microtubule binding"/>
    <property type="evidence" value="ECO:0007669"/>
    <property type="project" value="TreeGrafter"/>
</dbReference>
<dbReference type="InterPro" id="IPR036028">
    <property type="entry name" value="SH3-like_dom_sf"/>
</dbReference>
<evidence type="ECO:0000256" key="6">
    <source>
        <dbReference type="PROSITE-ProRule" id="PRU00192"/>
    </source>
</evidence>
<dbReference type="EMBL" id="BDEQ01000001">
    <property type="protein sequence ID" value="GAT92198.1"/>
    <property type="molecule type" value="Genomic_DNA"/>
</dbReference>
<dbReference type="OMA" id="VENECLY"/>
<evidence type="ECO:0000256" key="7">
    <source>
        <dbReference type="PROSITE-ProRule" id="PRU01077"/>
    </source>
</evidence>
<dbReference type="FunFam" id="1.20.1270.60:FF:000131">
    <property type="entry name" value="Variant sh3 domain containing protein"/>
    <property type="match status" value="1"/>
</dbReference>
<dbReference type="PROSITE" id="PS50002">
    <property type="entry name" value="SH3"/>
    <property type="match status" value="1"/>
</dbReference>
<dbReference type="VEuPathDB" id="AmoebaDB:EHI_110690"/>
<dbReference type="HOGENOM" id="CLU_757464_0_0_1"/>
<dbReference type="VEuPathDB" id="AmoebaDB:KM1_106350"/>
<evidence type="ECO:0000256" key="3">
    <source>
        <dbReference type="ARBA" id="ARBA00022490"/>
    </source>
</evidence>
<keyword evidence="3" id="KW-0963">Cytoplasm</keyword>
<organism evidence="12 13">
    <name type="scientific">Entamoeba histolytica</name>
    <dbReference type="NCBI Taxonomy" id="5759"/>
    <lineage>
        <taxon>Eukaryota</taxon>
        <taxon>Amoebozoa</taxon>
        <taxon>Evosea</taxon>
        <taxon>Archamoebae</taxon>
        <taxon>Mastigamoebida</taxon>
        <taxon>Entamoebidae</taxon>
        <taxon>Entamoeba</taxon>
    </lineage>
</organism>
<protein>
    <recommendedName>
        <fullName evidence="14">Variant sh3 domain containing protein</fullName>
    </recommendedName>
</protein>
<evidence type="ECO:0000256" key="4">
    <source>
        <dbReference type="ARBA" id="ARBA00022553"/>
    </source>
</evidence>
<dbReference type="Pfam" id="PF00018">
    <property type="entry name" value="SH3_1"/>
    <property type="match status" value="1"/>
</dbReference>
<evidence type="ECO:0000313" key="12">
    <source>
        <dbReference type="EMBL" id="GAT92198.1"/>
    </source>
</evidence>
<keyword evidence="7 8" id="KW-0175">Coiled coil</keyword>
<dbReference type="GO" id="GO:0005886">
    <property type="term" value="C:plasma membrane"/>
    <property type="evidence" value="ECO:0007669"/>
    <property type="project" value="TreeGrafter"/>
</dbReference>
<dbReference type="SUPFAM" id="SSF103657">
    <property type="entry name" value="BAR/IMD domain-like"/>
    <property type="match status" value="1"/>
</dbReference>
<accession>A0A5K1UJW5</accession>
<keyword evidence="5" id="KW-0206">Cytoskeleton</keyword>
<evidence type="ECO:0000256" key="2">
    <source>
        <dbReference type="ARBA" id="ARBA00022443"/>
    </source>
</evidence>
<dbReference type="InterPro" id="IPR001452">
    <property type="entry name" value="SH3_domain"/>
</dbReference>
<dbReference type="AlphaFoldDB" id="A0A5K1UJW5"/>
<dbReference type="InterPro" id="IPR031160">
    <property type="entry name" value="F_BAR_dom"/>
</dbReference>
<dbReference type="Pfam" id="PF00611">
    <property type="entry name" value="FCH"/>
    <property type="match status" value="1"/>
</dbReference>
<evidence type="ECO:0000259" key="9">
    <source>
        <dbReference type="PROSITE" id="PS50002"/>
    </source>
</evidence>
<evidence type="ECO:0000313" key="13">
    <source>
        <dbReference type="Proteomes" id="UP000078387"/>
    </source>
</evidence>
<evidence type="ECO:0000256" key="5">
    <source>
        <dbReference type="ARBA" id="ARBA00023212"/>
    </source>
</evidence>